<name>A0ACC1BB61_9ROSI</name>
<reference evidence="2" key="1">
    <citation type="journal article" date="2023" name="G3 (Bethesda)">
        <title>Genome assembly and association tests identify interacting loci associated with vigor, precocity, and sex in interspecific pistachio rootstocks.</title>
        <authorList>
            <person name="Palmer W."/>
            <person name="Jacygrad E."/>
            <person name="Sagayaradj S."/>
            <person name="Cavanaugh K."/>
            <person name="Han R."/>
            <person name="Bertier L."/>
            <person name="Beede B."/>
            <person name="Kafkas S."/>
            <person name="Golino D."/>
            <person name="Preece J."/>
            <person name="Michelmore R."/>
        </authorList>
    </citation>
    <scope>NUCLEOTIDE SEQUENCE [LARGE SCALE GENOMIC DNA]</scope>
</reference>
<keyword evidence="2" id="KW-1185">Reference proteome</keyword>
<dbReference type="EMBL" id="CM047902">
    <property type="protein sequence ID" value="KAJ0096153.1"/>
    <property type="molecule type" value="Genomic_DNA"/>
</dbReference>
<organism evidence="1 2">
    <name type="scientific">Pistacia atlantica</name>
    <dbReference type="NCBI Taxonomy" id="434234"/>
    <lineage>
        <taxon>Eukaryota</taxon>
        <taxon>Viridiplantae</taxon>
        <taxon>Streptophyta</taxon>
        <taxon>Embryophyta</taxon>
        <taxon>Tracheophyta</taxon>
        <taxon>Spermatophyta</taxon>
        <taxon>Magnoliopsida</taxon>
        <taxon>eudicotyledons</taxon>
        <taxon>Gunneridae</taxon>
        <taxon>Pentapetalae</taxon>
        <taxon>rosids</taxon>
        <taxon>malvids</taxon>
        <taxon>Sapindales</taxon>
        <taxon>Anacardiaceae</taxon>
        <taxon>Pistacia</taxon>
    </lineage>
</organism>
<gene>
    <name evidence="1" type="ORF">Patl1_15796</name>
</gene>
<accession>A0ACC1BB61</accession>
<evidence type="ECO:0000313" key="2">
    <source>
        <dbReference type="Proteomes" id="UP001164250"/>
    </source>
</evidence>
<sequence length="87" mass="9922">MSCYSNNSTFGFASFGWHGLPLEDSSWEDVTLLCDVYGAVVLDLEDNVSFELGGNVRQQQSDEIQDMLGKRRSTREKKPPVWIKDYN</sequence>
<evidence type="ECO:0000313" key="1">
    <source>
        <dbReference type="EMBL" id="KAJ0096153.1"/>
    </source>
</evidence>
<comment type="caution">
    <text evidence="1">The sequence shown here is derived from an EMBL/GenBank/DDBJ whole genome shotgun (WGS) entry which is preliminary data.</text>
</comment>
<proteinExistence type="predicted"/>
<dbReference type="Proteomes" id="UP001164250">
    <property type="component" value="Chromosome 6"/>
</dbReference>
<protein>
    <submittedName>
        <fullName evidence="1">Uncharacterized protein</fullName>
    </submittedName>
</protein>